<evidence type="ECO:0000256" key="6">
    <source>
        <dbReference type="ARBA" id="ARBA00022723"/>
    </source>
</evidence>
<dbReference type="GO" id="GO:0046872">
    <property type="term" value="F:metal ion binding"/>
    <property type="evidence" value="ECO:0007669"/>
    <property type="project" value="UniProtKB-KW"/>
</dbReference>
<feature type="non-terminal residue" evidence="11">
    <location>
        <position position="175"/>
    </location>
</feature>
<evidence type="ECO:0000256" key="5">
    <source>
        <dbReference type="ARBA" id="ARBA00022679"/>
    </source>
</evidence>
<dbReference type="SUPFAM" id="SSF143631">
    <property type="entry name" value="ApbE-like"/>
    <property type="match status" value="1"/>
</dbReference>
<keyword evidence="5 11" id="KW-0808">Transferase</keyword>
<evidence type="ECO:0000256" key="7">
    <source>
        <dbReference type="ARBA" id="ARBA00022827"/>
    </source>
</evidence>
<comment type="caution">
    <text evidence="11">The sequence shown here is derived from an EMBL/GenBank/DDBJ whole genome shotgun (WGS) entry which is preliminary data.</text>
</comment>
<dbReference type="PANTHER" id="PTHR30040">
    <property type="entry name" value="THIAMINE BIOSYNTHESIS LIPOPROTEIN APBE"/>
    <property type="match status" value="1"/>
</dbReference>
<dbReference type="EC" id="2.7.1.180" evidence="2"/>
<dbReference type="InterPro" id="IPR003374">
    <property type="entry name" value="ApbE-like_sf"/>
</dbReference>
<gene>
    <name evidence="11" type="ORF">PQJ61_13125</name>
</gene>
<keyword evidence="8" id="KW-0460">Magnesium</keyword>
<organism evidence="11 12">
    <name type="scientific">Candidatus Thalassospirochaeta sargassi</name>
    <dbReference type="NCBI Taxonomy" id="3119039"/>
    <lineage>
        <taxon>Bacteria</taxon>
        <taxon>Pseudomonadati</taxon>
        <taxon>Spirochaetota</taxon>
        <taxon>Spirochaetia</taxon>
        <taxon>Spirochaetales</taxon>
        <taxon>Spirochaetaceae</taxon>
        <taxon>Candidatus Thalassospirochaeta</taxon>
    </lineage>
</organism>
<dbReference type="EMBL" id="JAQQAL010000031">
    <property type="protein sequence ID" value="MDC7227699.1"/>
    <property type="molecule type" value="Genomic_DNA"/>
</dbReference>
<proteinExistence type="predicted"/>
<evidence type="ECO:0000256" key="1">
    <source>
        <dbReference type="ARBA" id="ARBA00001946"/>
    </source>
</evidence>
<dbReference type="Pfam" id="PF02424">
    <property type="entry name" value="ApbE"/>
    <property type="match status" value="1"/>
</dbReference>
<evidence type="ECO:0000313" key="11">
    <source>
        <dbReference type="EMBL" id="MDC7227699.1"/>
    </source>
</evidence>
<accession>A0AAJ1IEA6</accession>
<dbReference type="Proteomes" id="UP001221217">
    <property type="component" value="Unassembled WGS sequence"/>
</dbReference>
<comment type="cofactor">
    <cofactor evidence="1">
        <name>Mg(2+)</name>
        <dbReference type="ChEBI" id="CHEBI:18420"/>
    </cofactor>
</comment>
<reference evidence="11 12" key="1">
    <citation type="submission" date="2022-12" db="EMBL/GenBank/DDBJ databases">
        <title>Metagenome assembled genome from gulf of manar.</title>
        <authorList>
            <person name="Kohli P."/>
            <person name="Pk S."/>
            <person name="Venkata Ramana C."/>
            <person name="Sasikala C."/>
        </authorList>
    </citation>
    <scope>NUCLEOTIDE SEQUENCE [LARGE SCALE GENOMIC DNA]</scope>
    <source>
        <strain evidence="11">JB008</strain>
    </source>
</reference>
<dbReference type="AlphaFoldDB" id="A0AAJ1IEA6"/>
<evidence type="ECO:0000256" key="9">
    <source>
        <dbReference type="ARBA" id="ARBA00031306"/>
    </source>
</evidence>
<dbReference type="GO" id="GO:0016740">
    <property type="term" value="F:transferase activity"/>
    <property type="evidence" value="ECO:0007669"/>
    <property type="project" value="UniProtKB-KW"/>
</dbReference>
<keyword evidence="7" id="KW-0274">FAD</keyword>
<keyword evidence="6" id="KW-0479">Metal-binding</keyword>
<sequence length="175" mass="19104">MNRTQMNRIFLGLLLINITTFSFSLGSKEQTLESYNFFALGTTCTVNIYGGTEEQFAGIEELITGIESRMSVKIKDSEINKVNVSAGVKPVEVSPDVYRVISAGVRFSEISSGAFDISVGPLVNLWAIGNGGSDVPAEKDIAEALKMIDYTKIELLPTDRILGDRIYLPEKGMAL</sequence>
<evidence type="ECO:0000256" key="2">
    <source>
        <dbReference type="ARBA" id="ARBA00011955"/>
    </source>
</evidence>
<evidence type="ECO:0000313" key="12">
    <source>
        <dbReference type="Proteomes" id="UP001221217"/>
    </source>
</evidence>
<dbReference type="Gene3D" id="3.10.520.10">
    <property type="entry name" value="ApbE-like domains"/>
    <property type="match status" value="1"/>
</dbReference>
<evidence type="ECO:0000256" key="10">
    <source>
        <dbReference type="ARBA" id="ARBA00048540"/>
    </source>
</evidence>
<keyword evidence="4" id="KW-0285">Flavoprotein</keyword>
<evidence type="ECO:0000256" key="3">
    <source>
        <dbReference type="ARBA" id="ARBA00016337"/>
    </source>
</evidence>
<protein>
    <recommendedName>
        <fullName evidence="3">FAD:protein FMN transferase</fullName>
        <ecNumber evidence="2">2.7.1.180</ecNumber>
    </recommendedName>
    <alternativeName>
        <fullName evidence="9">Flavin transferase</fullName>
    </alternativeName>
</protein>
<dbReference type="InterPro" id="IPR024932">
    <property type="entry name" value="ApbE"/>
</dbReference>
<comment type="catalytic activity">
    <reaction evidence="10">
        <text>L-threonyl-[protein] + FAD = FMN-L-threonyl-[protein] + AMP + H(+)</text>
        <dbReference type="Rhea" id="RHEA:36847"/>
        <dbReference type="Rhea" id="RHEA-COMP:11060"/>
        <dbReference type="Rhea" id="RHEA-COMP:11061"/>
        <dbReference type="ChEBI" id="CHEBI:15378"/>
        <dbReference type="ChEBI" id="CHEBI:30013"/>
        <dbReference type="ChEBI" id="CHEBI:57692"/>
        <dbReference type="ChEBI" id="CHEBI:74257"/>
        <dbReference type="ChEBI" id="CHEBI:456215"/>
        <dbReference type="EC" id="2.7.1.180"/>
    </reaction>
</comment>
<name>A0AAJ1IEA6_9SPIO</name>
<evidence type="ECO:0000256" key="8">
    <source>
        <dbReference type="ARBA" id="ARBA00022842"/>
    </source>
</evidence>
<evidence type="ECO:0000256" key="4">
    <source>
        <dbReference type="ARBA" id="ARBA00022630"/>
    </source>
</evidence>
<dbReference type="PANTHER" id="PTHR30040:SF2">
    <property type="entry name" value="FAD:PROTEIN FMN TRANSFERASE"/>
    <property type="match status" value="1"/>
</dbReference>